<dbReference type="Gene3D" id="1.25.40.10">
    <property type="entry name" value="Tetratricopeptide repeat domain"/>
    <property type="match status" value="2"/>
</dbReference>
<name>A0A4R6QIH0_9BURK</name>
<evidence type="ECO:0000313" key="1">
    <source>
        <dbReference type="EMBL" id="TDP63290.1"/>
    </source>
</evidence>
<keyword evidence="2" id="KW-1185">Reference proteome</keyword>
<protein>
    <recommendedName>
        <fullName evidence="3">MalT-like TPR region domain-containing protein</fullName>
    </recommendedName>
</protein>
<dbReference type="EMBL" id="SNXS01000005">
    <property type="protein sequence ID" value="TDP63290.1"/>
    <property type="molecule type" value="Genomic_DNA"/>
</dbReference>
<proteinExistence type="predicted"/>
<accession>A0A4R6QIH0</accession>
<sequence>MVWMANDDHITLQTELDAELVAARASTLHGHVQTSLEQAQRALGLARQLGNTASEAECQMLLARARMRLANYLACAEHGAQALDLWTRLQRPADQAEAMALSAAACGEMHAHQAALALAQDLSAFASRHELHRYLPRALHIMAACHWRMGQSHEAELLMLQTLSRSREGAEYGEEARALNGLLAGSNLAVDQHLRLGETEQARATVERMQRYLSQAQAAVARAEVPLLKATLGLNIAMASLLSGREDRAGPLLEASLQTCREAGYRALALTAAEWLARLRQRQGRPQEALDLLAELLAEAEQPSMVSLLADAHATQALALRDLGQTEAAEQALRDEQGLRRRMEHAKNMALPRLLQLQQAMHQTLQDFDQRALVG</sequence>
<dbReference type="SUPFAM" id="SSF48452">
    <property type="entry name" value="TPR-like"/>
    <property type="match status" value="2"/>
</dbReference>
<evidence type="ECO:0008006" key="3">
    <source>
        <dbReference type="Google" id="ProtNLM"/>
    </source>
</evidence>
<dbReference type="InParanoid" id="A0A4R6QIH0"/>
<evidence type="ECO:0000313" key="2">
    <source>
        <dbReference type="Proteomes" id="UP000295361"/>
    </source>
</evidence>
<dbReference type="Proteomes" id="UP000295361">
    <property type="component" value="Unassembled WGS sequence"/>
</dbReference>
<dbReference type="AlphaFoldDB" id="A0A4R6QIH0"/>
<organism evidence="1 2">
    <name type="scientific">Roseateles toxinivorans</name>
    <dbReference type="NCBI Taxonomy" id="270368"/>
    <lineage>
        <taxon>Bacteria</taxon>
        <taxon>Pseudomonadati</taxon>
        <taxon>Pseudomonadota</taxon>
        <taxon>Betaproteobacteria</taxon>
        <taxon>Burkholderiales</taxon>
        <taxon>Sphaerotilaceae</taxon>
        <taxon>Roseateles</taxon>
    </lineage>
</organism>
<comment type="caution">
    <text evidence="1">The sequence shown here is derived from an EMBL/GenBank/DDBJ whole genome shotgun (WGS) entry which is preliminary data.</text>
</comment>
<reference evidence="1 2" key="1">
    <citation type="submission" date="2019-03" db="EMBL/GenBank/DDBJ databases">
        <title>Genomic Encyclopedia of Type Strains, Phase IV (KMG-IV): sequencing the most valuable type-strain genomes for metagenomic binning, comparative biology and taxonomic classification.</title>
        <authorList>
            <person name="Goeker M."/>
        </authorList>
    </citation>
    <scope>NUCLEOTIDE SEQUENCE [LARGE SCALE GENOMIC DNA]</scope>
    <source>
        <strain evidence="1 2">DSM 16998</strain>
    </source>
</reference>
<gene>
    <name evidence="1" type="ORF">DES47_105295</name>
</gene>
<dbReference type="InterPro" id="IPR011990">
    <property type="entry name" value="TPR-like_helical_dom_sf"/>
</dbReference>